<dbReference type="InterPro" id="IPR050312">
    <property type="entry name" value="IolE/XylAMocC-like"/>
</dbReference>
<evidence type="ECO:0000313" key="3">
    <source>
        <dbReference type="Proteomes" id="UP000295632"/>
    </source>
</evidence>
<comment type="caution">
    <text evidence="2">The sequence shown here is derived from an EMBL/GenBank/DDBJ whole genome shotgun (WGS) entry which is preliminary data.</text>
</comment>
<feature type="domain" description="Xylose isomerase-like TIM barrel" evidence="1">
    <location>
        <begin position="29"/>
        <end position="258"/>
    </location>
</feature>
<dbReference type="SUPFAM" id="SSF51658">
    <property type="entry name" value="Xylose isomerase-like"/>
    <property type="match status" value="1"/>
</dbReference>
<proteinExistence type="predicted"/>
<dbReference type="Pfam" id="PF01261">
    <property type="entry name" value="AP_endonuc_2"/>
    <property type="match status" value="1"/>
</dbReference>
<protein>
    <submittedName>
        <fullName evidence="2">L-xylulose 5-phosphate 3-epimerase</fullName>
    </submittedName>
</protein>
<evidence type="ECO:0000259" key="1">
    <source>
        <dbReference type="Pfam" id="PF01261"/>
    </source>
</evidence>
<accession>A0A4R6U7T3</accession>
<dbReference type="InterPro" id="IPR013022">
    <property type="entry name" value="Xyl_isomerase-like_TIM-brl"/>
</dbReference>
<name>A0A4R6U7T3_9BACI</name>
<dbReference type="InterPro" id="IPR036237">
    <property type="entry name" value="Xyl_isomerase-like_sf"/>
</dbReference>
<dbReference type="EMBL" id="SNYJ01000001">
    <property type="protein sequence ID" value="TDQ42588.1"/>
    <property type="molecule type" value="Genomic_DNA"/>
</dbReference>
<dbReference type="AlphaFoldDB" id="A0A4R6U7T3"/>
<gene>
    <name evidence="2" type="ORF">EV213_10116</name>
</gene>
<dbReference type="PANTHER" id="PTHR12110">
    <property type="entry name" value="HYDROXYPYRUVATE ISOMERASE"/>
    <property type="match status" value="1"/>
</dbReference>
<dbReference type="RefSeq" id="WP_133578437.1">
    <property type="nucleotide sequence ID" value="NZ_SNYJ01000001.1"/>
</dbReference>
<reference evidence="2 3" key="1">
    <citation type="submission" date="2019-03" db="EMBL/GenBank/DDBJ databases">
        <title>Genomic Encyclopedia of Type Strains, Phase IV (KMG-IV): sequencing the most valuable type-strain genomes for metagenomic binning, comparative biology and taxonomic classification.</title>
        <authorList>
            <person name="Goeker M."/>
        </authorList>
    </citation>
    <scope>NUCLEOTIDE SEQUENCE [LARGE SCALE GENOMIC DNA]</scope>
    <source>
        <strain evidence="2 3">DSM 28697</strain>
    </source>
</reference>
<dbReference type="OrthoDB" id="9814946at2"/>
<evidence type="ECO:0000313" key="2">
    <source>
        <dbReference type="EMBL" id="TDQ42588.1"/>
    </source>
</evidence>
<dbReference type="Proteomes" id="UP000295632">
    <property type="component" value="Unassembled WGS sequence"/>
</dbReference>
<dbReference type="Gene3D" id="3.20.20.150">
    <property type="entry name" value="Divalent-metal-dependent TIM barrel enzymes"/>
    <property type="match status" value="1"/>
</dbReference>
<sequence length="278" mass="31014">MAAVLQLNNMKFGINASSLPAHVSFSDTVRLLKSYGYDGIELNLEEDEKAFLPETFSPGDLETLKRVAEESEVRISGISTTLLWNSTLSSNDEQERNLAKQRVRRMIDAAYELGSDTVLVVPGIVDETTSYDVVYDRSIEALQELGTYATSAGVTIGVENVPNRFLLSPLEWVSYIDHIGSENVGMYLDIGNVRQNGFPEQWIDVLEHRIVGVHVKDYTAAAGPTLPLLTGDIAWDRVAASLKWEKFSGWISVELPPTKLYPKLLLKHHVSAMQRIFE</sequence>
<organism evidence="2 3">
    <name type="scientific">Aureibacillus halotolerans</name>
    <dbReference type="NCBI Taxonomy" id="1508390"/>
    <lineage>
        <taxon>Bacteria</taxon>
        <taxon>Bacillati</taxon>
        <taxon>Bacillota</taxon>
        <taxon>Bacilli</taxon>
        <taxon>Bacillales</taxon>
        <taxon>Bacillaceae</taxon>
        <taxon>Aureibacillus</taxon>
    </lineage>
</organism>
<dbReference type="PANTHER" id="PTHR12110:SF21">
    <property type="entry name" value="XYLOSE ISOMERASE-LIKE TIM BARREL DOMAIN-CONTAINING PROTEIN"/>
    <property type="match status" value="1"/>
</dbReference>
<keyword evidence="3" id="KW-1185">Reference proteome</keyword>